<reference evidence="2 3" key="1">
    <citation type="submission" date="2015-07" db="EMBL/GenBank/DDBJ databases">
        <authorList>
            <person name="Cajimat M.N.B."/>
            <person name="Milazzo M.L."/>
            <person name="Fulhorst C.F."/>
        </authorList>
    </citation>
    <scope>NUCLEOTIDE SEQUENCE [LARGE SCALE GENOMIC DNA]</scope>
    <source>
        <strain evidence="2">Single colony</strain>
    </source>
</reference>
<evidence type="ECO:0000256" key="1">
    <source>
        <dbReference type="SAM" id="MobiDB-lite"/>
    </source>
</evidence>
<sequence>MASNDGDHERQKVVGGEAGTGTGATPSIAGSKVSHRSELRKARAEAGLLEEFEAKMNALMASFASRKEQLADELEVGDAMSAAGQEETRAPQGTVEEMAAEVLDRKIKSAEDDLDRLRALKASTSPSPLLRNALLSSSLSPSPSPRLDRVKIKVDKPKPWSGKYEWQERENWLRSAMLYMGSLGVGLDETIGEELTPDVLYVVRSLFSPEKASDGISPQRWFDVTHARFPFHSPRAVFNAVKAHWTDDSAAEKAVEAFRSARQGTATARAFGSTVDALANACFDRIVSDLGSQDHLPRRVALVVQDFLKVQLAARKAQGSYEGTFSEAVCIAALTDSLKDFKPANSAKSPSSSSASSKRNGGSADVLTSRQPSSLSSSSSGKTLNWIAAAREWQKANPMDKKAQWHDAKGAEVPRKLWCYNCGELGSHFSRSCTKAAEGPSALRVVPLSLLVHRPRAGL</sequence>
<accession>A0A0K3CSC4</accession>
<dbReference type="EMBL" id="CWKI01000024">
    <property type="protein sequence ID" value="CTR11647.1"/>
    <property type="molecule type" value="Genomic_DNA"/>
</dbReference>
<protein>
    <submittedName>
        <fullName evidence="2">FGENESH: predicted gene_24.7 protein</fullName>
    </submittedName>
</protein>
<name>A0A0K3CSC4_RHOTO</name>
<proteinExistence type="predicted"/>
<dbReference type="Proteomes" id="UP000199069">
    <property type="component" value="Unassembled WGS sequence"/>
</dbReference>
<feature type="region of interest" description="Disordered" evidence="1">
    <location>
        <begin position="343"/>
        <end position="380"/>
    </location>
</feature>
<dbReference type="AlphaFoldDB" id="A0A0K3CSC4"/>
<organism evidence="2 3">
    <name type="scientific">Rhodotorula toruloides</name>
    <name type="common">Yeast</name>
    <name type="synonym">Rhodosporidium toruloides</name>
    <dbReference type="NCBI Taxonomy" id="5286"/>
    <lineage>
        <taxon>Eukaryota</taxon>
        <taxon>Fungi</taxon>
        <taxon>Dikarya</taxon>
        <taxon>Basidiomycota</taxon>
        <taxon>Pucciniomycotina</taxon>
        <taxon>Microbotryomycetes</taxon>
        <taxon>Sporidiobolales</taxon>
        <taxon>Sporidiobolaceae</taxon>
        <taxon>Rhodotorula</taxon>
    </lineage>
</organism>
<feature type="region of interest" description="Disordered" evidence="1">
    <location>
        <begin position="1"/>
        <end position="37"/>
    </location>
</feature>
<evidence type="ECO:0000313" key="3">
    <source>
        <dbReference type="Proteomes" id="UP000199069"/>
    </source>
</evidence>
<gene>
    <name evidence="2" type="primary">FGENESH: predicted gene_24.7</name>
    <name evidence="2" type="ORF">BN2166_0075080</name>
</gene>
<keyword evidence="3" id="KW-1185">Reference proteome</keyword>
<feature type="compositionally biased region" description="Basic and acidic residues" evidence="1">
    <location>
        <begin position="1"/>
        <end position="12"/>
    </location>
</feature>
<evidence type="ECO:0000313" key="2">
    <source>
        <dbReference type="EMBL" id="CTR11647.1"/>
    </source>
</evidence>
<feature type="compositionally biased region" description="Low complexity" evidence="1">
    <location>
        <begin position="343"/>
        <end position="364"/>
    </location>
</feature>